<dbReference type="SMART" id="SM00225">
    <property type="entry name" value="BTB"/>
    <property type="match status" value="1"/>
</dbReference>
<gene>
    <name evidence="2" type="ORF">BDU57DRAFT_423781</name>
</gene>
<dbReference type="Proteomes" id="UP000800096">
    <property type="component" value="Unassembled WGS sequence"/>
</dbReference>
<evidence type="ECO:0000259" key="1">
    <source>
        <dbReference type="PROSITE" id="PS50097"/>
    </source>
</evidence>
<sequence>FATLVVGSAKAKFTIHQELLISQSPYFRAALTSGFKEAKTRTIVMKTEDAQTVEFFVHWLYHVRFPCKDDAPELFALWTDGEGYGDLLTNNLIELHVFGDKYNVPQLRTHTITHLFYHIECELGEPLPDADMVRYAFDNLPAGAPMCKYLADTYCYFARDQDWRAFEPSDWPRQFLADVLTRYTEFA</sequence>
<dbReference type="AlphaFoldDB" id="A0A6A5R4C4"/>
<dbReference type="OrthoDB" id="194443at2759"/>
<reference evidence="2" key="1">
    <citation type="journal article" date="2020" name="Stud. Mycol.">
        <title>101 Dothideomycetes genomes: a test case for predicting lifestyles and emergence of pathogens.</title>
        <authorList>
            <person name="Haridas S."/>
            <person name="Albert R."/>
            <person name="Binder M."/>
            <person name="Bloem J."/>
            <person name="Labutti K."/>
            <person name="Salamov A."/>
            <person name="Andreopoulos B."/>
            <person name="Baker S."/>
            <person name="Barry K."/>
            <person name="Bills G."/>
            <person name="Bluhm B."/>
            <person name="Cannon C."/>
            <person name="Castanera R."/>
            <person name="Culley D."/>
            <person name="Daum C."/>
            <person name="Ezra D."/>
            <person name="Gonzalez J."/>
            <person name="Henrissat B."/>
            <person name="Kuo A."/>
            <person name="Liang C."/>
            <person name="Lipzen A."/>
            <person name="Lutzoni F."/>
            <person name="Magnuson J."/>
            <person name="Mondo S."/>
            <person name="Nolan M."/>
            <person name="Ohm R."/>
            <person name="Pangilinan J."/>
            <person name="Park H.-J."/>
            <person name="Ramirez L."/>
            <person name="Alfaro M."/>
            <person name="Sun H."/>
            <person name="Tritt A."/>
            <person name="Yoshinaga Y."/>
            <person name="Zwiers L.-H."/>
            <person name="Turgeon B."/>
            <person name="Goodwin S."/>
            <person name="Spatafora J."/>
            <person name="Crous P."/>
            <person name="Grigoriev I."/>
        </authorList>
    </citation>
    <scope>NUCLEOTIDE SEQUENCE</scope>
    <source>
        <strain evidence="2">HMLAC05119</strain>
    </source>
</reference>
<name>A0A6A5R4C4_AMPQU</name>
<dbReference type="CDD" id="cd18186">
    <property type="entry name" value="BTB_POZ_ZBTB_KLHL-like"/>
    <property type="match status" value="1"/>
</dbReference>
<proteinExistence type="predicted"/>
<dbReference type="InterPro" id="IPR011333">
    <property type="entry name" value="SKP1/BTB/POZ_sf"/>
</dbReference>
<evidence type="ECO:0000313" key="3">
    <source>
        <dbReference type="Proteomes" id="UP000800096"/>
    </source>
</evidence>
<dbReference type="PANTHER" id="PTHR47843">
    <property type="entry name" value="BTB DOMAIN-CONTAINING PROTEIN-RELATED"/>
    <property type="match status" value="1"/>
</dbReference>
<evidence type="ECO:0000313" key="2">
    <source>
        <dbReference type="EMBL" id="KAF1922040.1"/>
    </source>
</evidence>
<feature type="domain" description="BTB" evidence="1">
    <location>
        <begin position="1"/>
        <end position="69"/>
    </location>
</feature>
<dbReference type="Gene3D" id="3.30.710.10">
    <property type="entry name" value="Potassium Channel Kv1.1, Chain A"/>
    <property type="match status" value="1"/>
</dbReference>
<feature type="non-terminal residue" evidence="2">
    <location>
        <position position="1"/>
    </location>
</feature>
<accession>A0A6A5R4C4</accession>
<dbReference type="InterPro" id="IPR000210">
    <property type="entry name" value="BTB/POZ_dom"/>
</dbReference>
<protein>
    <recommendedName>
        <fullName evidence="1">BTB domain-containing protein</fullName>
    </recommendedName>
</protein>
<dbReference type="PROSITE" id="PS50097">
    <property type="entry name" value="BTB"/>
    <property type="match status" value="1"/>
</dbReference>
<dbReference type="EMBL" id="ML979132">
    <property type="protein sequence ID" value="KAF1922040.1"/>
    <property type="molecule type" value="Genomic_DNA"/>
</dbReference>
<organism evidence="2 3">
    <name type="scientific">Ampelomyces quisqualis</name>
    <name type="common">Powdery mildew agent</name>
    <dbReference type="NCBI Taxonomy" id="50730"/>
    <lineage>
        <taxon>Eukaryota</taxon>
        <taxon>Fungi</taxon>
        <taxon>Dikarya</taxon>
        <taxon>Ascomycota</taxon>
        <taxon>Pezizomycotina</taxon>
        <taxon>Dothideomycetes</taxon>
        <taxon>Pleosporomycetidae</taxon>
        <taxon>Pleosporales</taxon>
        <taxon>Pleosporineae</taxon>
        <taxon>Phaeosphaeriaceae</taxon>
        <taxon>Ampelomyces</taxon>
    </lineage>
</organism>
<dbReference type="SUPFAM" id="SSF54695">
    <property type="entry name" value="POZ domain"/>
    <property type="match status" value="1"/>
</dbReference>
<dbReference type="Pfam" id="PF00651">
    <property type="entry name" value="BTB"/>
    <property type="match status" value="1"/>
</dbReference>
<feature type="non-terminal residue" evidence="2">
    <location>
        <position position="187"/>
    </location>
</feature>
<dbReference type="PANTHER" id="PTHR47843:SF2">
    <property type="entry name" value="BTB DOMAIN-CONTAINING PROTEIN"/>
    <property type="match status" value="1"/>
</dbReference>
<keyword evidence="3" id="KW-1185">Reference proteome</keyword>